<evidence type="ECO:0000256" key="1">
    <source>
        <dbReference type="SAM" id="MobiDB-lite"/>
    </source>
</evidence>
<name>A0A1B7IUR3_9ENTR</name>
<evidence type="ECO:0000313" key="3">
    <source>
        <dbReference type="Proteomes" id="UP000078410"/>
    </source>
</evidence>
<dbReference type="PATRIC" id="fig|1354251.4.peg.1055"/>
<proteinExistence type="predicted"/>
<gene>
    <name evidence="2" type="ORF">M975_1035</name>
</gene>
<comment type="caution">
    <text evidence="2">The sequence shown here is derived from an EMBL/GenBank/DDBJ whole genome shotgun (WGS) entry which is preliminary data.</text>
</comment>
<reference evidence="2 3" key="1">
    <citation type="submission" date="2016-04" db="EMBL/GenBank/DDBJ databases">
        <title>ATOL: Assembling a taxonomically balanced genome-scale reconstruction of the evolutionary history of the Enterobacteriaceae.</title>
        <authorList>
            <person name="Plunkett G.III."/>
            <person name="Neeno-Eckwall E.C."/>
            <person name="Glasner J.D."/>
            <person name="Perna N.T."/>
        </authorList>
    </citation>
    <scope>NUCLEOTIDE SEQUENCE [LARGE SCALE GENOMIC DNA]</scope>
    <source>
        <strain evidence="2 3">ATCC 51605</strain>
    </source>
</reference>
<keyword evidence="3" id="KW-1185">Reference proteome</keyword>
<sequence>MSWILLRQRTTGISNGKSILNHEVAHRSRKMTDKSSDDPGKD</sequence>
<feature type="compositionally biased region" description="Basic and acidic residues" evidence="1">
    <location>
        <begin position="23"/>
        <end position="42"/>
    </location>
</feature>
<organism evidence="2 3">
    <name type="scientific">Buttiauxella brennerae ATCC 51605</name>
    <dbReference type="NCBI Taxonomy" id="1354251"/>
    <lineage>
        <taxon>Bacteria</taxon>
        <taxon>Pseudomonadati</taxon>
        <taxon>Pseudomonadota</taxon>
        <taxon>Gammaproteobacteria</taxon>
        <taxon>Enterobacterales</taxon>
        <taxon>Enterobacteriaceae</taxon>
        <taxon>Buttiauxella</taxon>
    </lineage>
</organism>
<dbReference type="Proteomes" id="UP000078410">
    <property type="component" value="Unassembled WGS sequence"/>
</dbReference>
<accession>A0A1B7IUR3</accession>
<feature type="region of interest" description="Disordered" evidence="1">
    <location>
        <begin position="17"/>
        <end position="42"/>
    </location>
</feature>
<dbReference type="EMBL" id="LXER01000007">
    <property type="protein sequence ID" value="OAT33674.1"/>
    <property type="molecule type" value="Genomic_DNA"/>
</dbReference>
<evidence type="ECO:0000313" key="2">
    <source>
        <dbReference type="EMBL" id="OAT33674.1"/>
    </source>
</evidence>
<protein>
    <submittedName>
        <fullName evidence="2">Uncharacterized protein</fullName>
    </submittedName>
</protein>
<dbReference type="AlphaFoldDB" id="A0A1B7IUR3"/>